<organism evidence="1 2">
    <name type="scientific">Rhizoclosmatium globosum</name>
    <dbReference type="NCBI Taxonomy" id="329046"/>
    <lineage>
        <taxon>Eukaryota</taxon>
        <taxon>Fungi</taxon>
        <taxon>Fungi incertae sedis</taxon>
        <taxon>Chytridiomycota</taxon>
        <taxon>Chytridiomycota incertae sedis</taxon>
        <taxon>Chytridiomycetes</taxon>
        <taxon>Chytridiales</taxon>
        <taxon>Chytriomycetaceae</taxon>
        <taxon>Rhizoclosmatium</taxon>
    </lineage>
</organism>
<dbReference type="EMBL" id="MCGO01000057">
    <property type="protein sequence ID" value="ORY36193.1"/>
    <property type="molecule type" value="Genomic_DNA"/>
</dbReference>
<comment type="caution">
    <text evidence="1">The sequence shown here is derived from an EMBL/GenBank/DDBJ whole genome shotgun (WGS) entry which is preliminary data.</text>
</comment>
<dbReference type="AlphaFoldDB" id="A0A1Y2BN73"/>
<gene>
    <name evidence="1" type="ORF">BCR33DRAFT_722297</name>
</gene>
<keyword evidence="2" id="KW-1185">Reference proteome</keyword>
<name>A0A1Y2BN73_9FUNG</name>
<accession>A0A1Y2BN73</accession>
<dbReference type="Proteomes" id="UP000193642">
    <property type="component" value="Unassembled WGS sequence"/>
</dbReference>
<reference evidence="1 2" key="1">
    <citation type="submission" date="2016-07" db="EMBL/GenBank/DDBJ databases">
        <title>Pervasive Adenine N6-methylation of Active Genes in Fungi.</title>
        <authorList>
            <consortium name="DOE Joint Genome Institute"/>
            <person name="Mondo S.J."/>
            <person name="Dannebaum R.O."/>
            <person name="Kuo R.C."/>
            <person name="Labutti K."/>
            <person name="Haridas S."/>
            <person name="Kuo A."/>
            <person name="Salamov A."/>
            <person name="Ahrendt S.R."/>
            <person name="Lipzen A."/>
            <person name="Sullivan W."/>
            <person name="Andreopoulos W.B."/>
            <person name="Clum A."/>
            <person name="Lindquist E."/>
            <person name="Daum C."/>
            <person name="Ramamoorthy G.K."/>
            <person name="Gryganskyi A."/>
            <person name="Culley D."/>
            <person name="Magnuson J.K."/>
            <person name="James T.Y."/>
            <person name="O'Malley M.A."/>
            <person name="Stajich J.E."/>
            <person name="Spatafora J.W."/>
            <person name="Visel A."/>
            <person name="Grigoriev I.V."/>
        </authorList>
    </citation>
    <scope>NUCLEOTIDE SEQUENCE [LARGE SCALE GENOMIC DNA]</scope>
    <source>
        <strain evidence="1 2">JEL800</strain>
    </source>
</reference>
<evidence type="ECO:0000313" key="1">
    <source>
        <dbReference type="EMBL" id="ORY36193.1"/>
    </source>
</evidence>
<proteinExistence type="predicted"/>
<evidence type="ECO:0000313" key="2">
    <source>
        <dbReference type="Proteomes" id="UP000193642"/>
    </source>
</evidence>
<sequence>MSPFINSYLRSPKRQVKEAVIGGAGRVYHENHLVREKTTAWPTISNPNPFPSCRPKSWCAGGLHQGEIPRCTEETEDMHLTTKKVSDIFRSSMVRFTLLHPQCQRQFLSVSEELGCCLWRSRWVKTTHVRETLAVETSLVVGSRVGLVAHW</sequence>
<protein>
    <submittedName>
        <fullName evidence="1">Uncharacterized protein</fullName>
    </submittedName>
</protein>